<comment type="caution">
    <text evidence="2">The sequence shown here is derived from an EMBL/GenBank/DDBJ whole genome shotgun (WGS) entry which is preliminary data.</text>
</comment>
<dbReference type="InterPro" id="IPR025272">
    <property type="entry name" value="SocA_Panacea"/>
</dbReference>
<accession>A0A846TQ06</accession>
<protein>
    <submittedName>
        <fullName evidence="2">DUF4065 domain-containing protein</fullName>
    </submittedName>
</protein>
<evidence type="ECO:0000259" key="1">
    <source>
        <dbReference type="Pfam" id="PF13274"/>
    </source>
</evidence>
<dbReference type="Proteomes" id="UP000584587">
    <property type="component" value="Unassembled WGS sequence"/>
</dbReference>
<keyword evidence="3" id="KW-1185">Reference proteome</keyword>
<dbReference type="AlphaFoldDB" id="A0A846TQ06"/>
<gene>
    <name evidence="2" type="ORF">HER12_01230</name>
</gene>
<dbReference type="EMBL" id="JAAVVK010000001">
    <property type="protein sequence ID" value="NKE38380.1"/>
    <property type="molecule type" value="Genomic_DNA"/>
</dbReference>
<name>A0A846TQ06_9MOLU</name>
<reference evidence="2 3" key="1">
    <citation type="submission" date="2020-04" db="EMBL/GenBank/DDBJ databases">
        <title>Complete genome sequence of Spiroplasma platyhelix ATCC 51748, an insect isolate.</title>
        <authorList>
            <person name="Green E.A."/>
            <person name="Klassen J.L."/>
        </authorList>
    </citation>
    <scope>NUCLEOTIDE SEQUENCE [LARGE SCALE GENOMIC DNA]</scope>
    <source>
        <strain evidence="2 3">PALS-1</strain>
    </source>
</reference>
<evidence type="ECO:0000313" key="3">
    <source>
        <dbReference type="Proteomes" id="UP000584587"/>
    </source>
</evidence>
<evidence type="ECO:0000313" key="2">
    <source>
        <dbReference type="EMBL" id="NKE38380.1"/>
    </source>
</evidence>
<dbReference type="RefSeq" id="WP_168104854.1">
    <property type="nucleotide sequence ID" value="NZ_CP051215.1"/>
</dbReference>
<dbReference type="Pfam" id="PF13274">
    <property type="entry name" value="SocA_Panacea"/>
    <property type="match status" value="1"/>
</dbReference>
<sequence length="164" mass="19675">MKKEKIETQNKLFSITSYLIQEHKITEPVKLQKILYFLYLEYLKETNEKLFDDEFEAWVYGPVLRSVYNHLKYVGLNFNEYESFDSAKDKYTLTKNTPLKDKKISDFIDKKIKKYKNKNTFDLVDEAHKTQPWIKARKGLANSQISTEIIKFKDIEIFVKTWKP</sequence>
<feature type="domain" description="Antitoxin SocA-like Panacea" evidence="1">
    <location>
        <begin position="31"/>
        <end position="133"/>
    </location>
</feature>
<proteinExistence type="predicted"/>
<organism evidence="2 3">
    <name type="scientific">Spiroplasma platyhelix PALS-1</name>
    <dbReference type="NCBI Taxonomy" id="1276218"/>
    <lineage>
        <taxon>Bacteria</taxon>
        <taxon>Bacillati</taxon>
        <taxon>Mycoplasmatota</taxon>
        <taxon>Mollicutes</taxon>
        <taxon>Entomoplasmatales</taxon>
        <taxon>Spiroplasmataceae</taxon>
        <taxon>Spiroplasma</taxon>
    </lineage>
</organism>